<dbReference type="InterPro" id="IPR036859">
    <property type="entry name" value="CAP-Gly_dom_sf"/>
</dbReference>
<dbReference type="SUPFAM" id="SSF74924">
    <property type="entry name" value="Cap-Gly domain"/>
    <property type="match status" value="1"/>
</dbReference>
<dbReference type="GO" id="GO:0030286">
    <property type="term" value="C:dynein complex"/>
    <property type="evidence" value="ECO:0007669"/>
    <property type="project" value="UniProtKB-KW"/>
</dbReference>
<evidence type="ECO:0000256" key="10">
    <source>
        <dbReference type="SAM" id="MobiDB-lite"/>
    </source>
</evidence>
<feature type="region of interest" description="Disordered" evidence="10">
    <location>
        <begin position="72"/>
        <end position="180"/>
    </location>
</feature>
<keyword evidence="4" id="KW-0963">Cytoplasm</keyword>
<dbReference type="PANTHER" id="PTHR18916">
    <property type="entry name" value="DYNACTIN 1-RELATED MICROTUBULE-BINDING"/>
    <property type="match status" value="1"/>
</dbReference>
<keyword evidence="5" id="KW-0493">Microtubule</keyword>
<dbReference type="PROSITE" id="PS50245">
    <property type="entry name" value="CAP_GLY_2"/>
    <property type="match status" value="1"/>
</dbReference>
<evidence type="ECO:0000259" key="11">
    <source>
        <dbReference type="PROSITE" id="PS50245"/>
    </source>
</evidence>
<dbReference type="Gene3D" id="2.30.30.190">
    <property type="entry name" value="CAP Gly-rich-like domain"/>
    <property type="match status" value="1"/>
</dbReference>
<name>A0AA38HZJ4_9CUCU</name>
<evidence type="ECO:0000313" key="12">
    <source>
        <dbReference type="EMBL" id="KAJ3643919.1"/>
    </source>
</evidence>
<keyword evidence="8" id="KW-0206">Cytoskeleton</keyword>
<proteinExistence type="inferred from homology"/>
<feature type="compositionally biased region" description="Low complexity" evidence="10">
    <location>
        <begin position="116"/>
        <end position="154"/>
    </location>
</feature>
<dbReference type="Proteomes" id="UP001168821">
    <property type="component" value="Unassembled WGS sequence"/>
</dbReference>
<sequence>MSEHLRVGQKVRLTGKDVQGVVAFVGPTNFASDTWIGLKLDEPRGKNNGTVQGVEYFKCEEKHGLFVKPTQVIPLDDHGKPIKEFAEPRTRHSSVGTKPKPTTVRRKSSPQKRPPSLSASSSRLSLASSRQSLADSRQSLSGSRQSLAGSRQSLGGSRSHLASPVVEKPDTTEHASQIPKRASFIETGFVETLKPQFTPGQVITTTPTPITSVEEKINMIQLQQEMENRNQQIRDLNEKLDTLKIKRQEDKEKLKEFDKLKIQLEQLIEFKSKIMEVQASLQRELQRAKQEAKDAVEAKETHADEVADLAEAVEMATLDKEMAEEKAETLQLELEVCREKLEEVTLDLRILKTEMQERSGGTSGGGEEMSTFEVKQLQQQNARLRETLVRLRDLSAHDKHEYQKLLKDIDQKKSEIVELGKTKEKLSARVEEMEQQVADLQEQVDAAMGAEEMVVILGEQKLTLEEKVAQLREEVSDLEALQDMNDQLVESNAELEAELREDLDMARAAVKQAMRDRDAALETIADREATLGKFRELVQKLQEQSLQLQSKLETETNKPVSALPEIVDFTKMFNETKAHTKAIDLELRRVDIQQLQGHIRYLTAYMPDSFMNRGGDHDAVLVLLLIPRMIHKSEILLGQIKEKFAPIEKIDRAAILKGHKVEQFSFRCRASFYIYALQSILHQYHYALNACKTEALLKVGATFPEMAAHEKIIDGFVELVKRDQLDENVPTEALEKCVSYYNTLFPVLLGPENRLNHTQLLVDNVKSLLCACDGFNNDSMVIRNLIETSNVGDIGLLAQHLITTSEQLQQQLKLIKRRIPPDTRVANIGLSKEVFDNLYQCYQQSGRIFRTLQDIVKNAVQIMTSSGEFEKGLPQDKIKEIALNASDKVYEQDDLGPVQSVKNSLSFIVTQVTQIAQFLQDNEYEIATASKKEEKSIPPIQVRADTVKKELEQTKTLTSKLENKESDIKELRKALKEKQEQLSEMTIRKELAEKKLGNVNKDYELTIEKLQRKLEEAHNNFKKKEKEFEETLDHLQTDIDSLENEKGEMKEKLKLLSKKTQMELSMSKSTSGSQLSSLQSSIGPSLPAVVRDSPLLLQEIDNLRKLFHQERNERIKLETDKLKKELDSLSPLPSFRTTPDEILDKLFKEGAALKQEILMSLAKPNFPQIYKVKAGNGPAAWQKHFAEERDKMVDLGRRAKDFQSKVANEIVRRKLGGKVEADFTVFPTIEMVKALGESKPVNVGFVKIPKGCLPGNEKPGIVNLELDFQNLQKVLQSLSC</sequence>
<dbReference type="PROSITE" id="PS00845">
    <property type="entry name" value="CAP_GLY_1"/>
    <property type="match status" value="1"/>
</dbReference>
<evidence type="ECO:0000256" key="3">
    <source>
        <dbReference type="ARBA" id="ARBA00016574"/>
    </source>
</evidence>
<comment type="subcellular location">
    <subcellularLocation>
        <location evidence="1">Cytoplasm</location>
        <location evidence="1">Cytoskeleton</location>
    </subcellularLocation>
</comment>
<evidence type="ECO:0000256" key="7">
    <source>
        <dbReference type="ARBA" id="ARBA00023054"/>
    </source>
</evidence>
<comment type="similarity">
    <text evidence="2">Belongs to the dynactin 150 kDa subunit family.</text>
</comment>
<keyword evidence="13" id="KW-1185">Reference proteome</keyword>
<feature type="compositionally biased region" description="Basic and acidic residues" evidence="10">
    <location>
        <begin position="75"/>
        <end position="90"/>
    </location>
</feature>
<dbReference type="SMART" id="SM01052">
    <property type="entry name" value="CAP_GLY"/>
    <property type="match status" value="1"/>
</dbReference>
<feature type="domain" description="CAP-Gly" evidence="11">
    <location>
        <begin position="26"/>
        <end position="68"/>
    </location>
</feature>
<accession>A0AA38HZJ4</accession>
<feature type="coiled-coil region" evidence="9">
    <location>
        <begin position="944"/>
        <end position="1059"/>
    </location>
</feature>
<keyword evidence="7 9" id="KW-0175">Coiled coil</keyword>
<protein>
    <recommendedName>
        <fullName evidence="3">Dynactin subunit 1</fullName>
    </recommendedName>
</protein>
<evidence type="ECO:0000256" key="9">
    <source>
        <dbReference type="SAM" id="Coils"/>
    </source>
</evidence>
<evidence type="ECO:0000256" key="1">
    <source>
        <dbReference type="ARBA" id="ARBA00004245"/>
    </source>
</evidence>
<keyword evidence="6" id="KW-0243">Dynein</keyword>
<dbReference type="GO" id="GO:0005874">
    <property type="term" value="C:microtubule"/>
    <property type="evidence" value="ECO:0007669"/>
    <property type="project" value="UniProtKB-KW"/>
</dbReference>
<evidence type="ECO:0000313" key="13">
    <source>
        <dbReference type="Proteomes" id="UP001168821"/>
    </source>
</evidence>
<reference evidence="12" key="1">
    <citation type="journal article" date="2023" name="G3 (Bethesda)">
        <title>Whole genome assemblies of Zophobas morio and Tenebrio molitor.</title>
        <authorList>
            <person name="Kaur S."/>
            <person name="Stinson S.A."/>
            <person name="diCenzo G.C."/>
        </authorList>
    </citation>
    <scope>NUCLEOTIDE SEQUENCE</scope>
    <source>
        <strain evidence="12">QUZm001</strain>
    </source>
</reference>
<dbReference type="PANTHER" id="PTHR18916:SF91">
    <property type="entry name" value="DYNACTIN SUBUNIT 1"/>
    <property type="match status" value="1"/>
</dbReference>
<evidence type="ECO:0000256" key="8">
    <source>
        <dbReference type="ARBA" id="ARBA00023212"/>
    </source>
</evidence>
<organism evidence="12 13">
    <name type="scientific">Zophobas morio</name>
    <dbReference type="NCBI Taxonomy" id="2755281"/>
    <lineage>
        <taxon>Eukaryota</taxon>
        <taxon>Metazoa</taxon>
        <taxon>Ecdysozoa</taxon>
        <taxon>Arthropoda</taxon>
        <taxon>Hexapoda</taxon>
        <taxon>Insecta</taxon>
        <taxon>Pterygota</taxon>
        <taxon>Neoptera</taxon>
        <taxon>Endopterygota</taxon>
        <taxon>Coleoptera</taxon>
        <taxon>Polyphaga</taxon>
        <taxon>Cucujiformia</taxon>
        <taxon>Tenebrionidae</taxon>
        <taxon>Zophobas</taxon>
    </lineage>
</organism>
<gene>
    <name evidence="12" type="ORF">Zmor_026601</name>
</gene>
<feature type="coiled-coil region" evidence="9">
    <location>
        <begin position="219"/>
        <end position="558"/>
    </location>
</feature>
<comment type="caution">
    <text evidence="12">The sequence shown here is derived from an EMBL/GenBank/DDBJ whole genome shotgun (WGS) entry which is preliminary data.</text>
</comment>
<dbReference type="InterPro" id="IPR000938">
    <property type="entry name" value="CAP-Gly_domain"/>
</dbReference>
<evidence type="ECO:0000256" key="2">
    <source>
        <dbReference type="ARBA" id="ARBA00011010"/>
    </source>
</evidence>
<dbReference type="Pfam" id="PF12455">
    <property type="entry name" value="Dynactin"/>
    <property type="match status" value="1"/>
</dbReference>
<dbReference type="InterPro" id="IPR022157">
    <property type="entry name" value="Dynactin"/>
</dbReference>
<evidence type="ECO:0000256" key="4">
    <source>
        <dbReference type="ARBA" id="ARBA00022490"/>
    </source>
</evidence>
<dbReference type="Pfam" id="PF01302">
    <property type="entry name" value="CAP_GLY"/>
    <property type="match status" value="1"/>
</dbReference>
<dbReference type="AlphaFoldDB" id="A0AA38HZJ4"/>
<evidence type="ECO:0000256" key="6">
    <source>
        <dbReference type="ARBA" id="ARBA00023017"/>
    </source>
</evidence>
<evidence type="ECO:0000256" key="5">
    <source>
        <dbReference type="ARBA" id="ARBA00022701"/>
    </source>
</evidence>
<dbReference type="EMBL" id="JALNTZ010000008">
    <property type="protein sequence ID" value="KAJ3643919.1"/>
    <property type="molecule type" value="Genomic_DNA"/>
</dbReference>